<sequence>MSYEPGALHAALAAAVGDDSALIAELRAAFVQSALRQVDLLARARCDANWELAAWRLKGLAGSFGLTALMVLAEEAAQAAPGDPAIVRRLRAVIAGLDQD</sequence>
<name>A0A494WBH8_9SPHN</name>
<dbReference type="Proteomes" id="UP000279959">
    <property type="component" value="Chromosome"/>
</dbReference>
<dbReference type="InterPro" id="IPR036641">
    <property type="entry name" value="HPT_dom_sf"/>
</dbReference>
<organism evidence="1 2">
    <name type="scientific">Sphingobium amiense</name>
    <dbReference type="NCBI Taxonomy" id="135719"/>
    <lineage>
        <taxon>Bacteria</taxon>
        <taxon>Pseudomonadati</taxon>
        <taxon>Pseudomonadota</taxon>
        <taxon>Alphaproteobacteria</taxon>
        <taxon>Sphingomonadales</taxon>
        <taxon>Sphingomonadaceae</taxon>
        <taxon>Sphingobium</taxon>
    </lineage>
</organism>
<evidence type="ECO:0008006" key="3">
    <source>
        <dbReference type="Google" id="ProtNLM"/>
    </source>
</evidence>
<gene>
    <name evidence="1" type="ORF">SAMIE_1013930</name>
</gene>
<dbReference type="KEGG" id="sami:SAMIE_1013930"/>
<evidence type="ECO:0000313" key="1">
    <source>
        <dbReference type="EMBL" id="BBD97892.1"/>
    </source>
</evidence>
<dbReference type="Gene3D" id="1.20.120.160">
    <property type="entry name" value="HPT domain"/>
    <property type="match status" value="1"/>
</dbReference>
<dbReference type="EMBL" id="AP018664">
    <property type="protein sequence ID" value="BBD97892.1"/>
    <property type="molecule type" value="Genomic_DNA"/>
</dbReference>
<dbReference type="RefSeq" id="WP_066697197.1">
    <property type="nucleotide sequence ID" value="NZ_AP018664.1"/>
</dbReference>
<accession>A0A494WBH8</accession>
<protein>
    <recommendedName>
        <fullName evidence="3">Hpt domain-containing protein</fullName>
    </recommendedName>
</protein>
<proteinExistence type="predicted"/>
<keyword evidence="2" id="KW-1185">Reference proteome</keyword>
<reference evidence="1 2" key="1">
    <citation type="submission" date="2018-05" db="EMBL/GenBank/DDBJ databases">
        <title>Complete Genome Sequence of the Nonylphenol-Degrading Bacterium Sphingobium amiense DSM 16289T.</title>
        <authorList>
            <person name="Ootsuka M."/>
            <person name="Nishizawa T."/>
            <person name="Ohta H."/>
        </authorList>
    </citation>
    <scope>NUCLEOTIDE SEQUENCE [LARGE SCALE GENOMIC DNA]</scope>
    <source>
        <strain evidence="1 2">DSM 16289</strain>
    </source>
</reference>
<dbReference type="SUPFAM" id="SSF47226">
    <property type="entry name" value="Histidine-containing phosphotransfer domain, HPT domain"/>
    <property type="match status" value="1"/>
</dbReference>
<dbReference type="GO" id="GO:0000160">
    <property type="term" value="P:phosphorelay signal transduction system"/>
    <property type="evidence" value="ECO:0007669"/>
    <property type="project" value="InterPro"/>
</dbReference>
<dbReference type="AlphaFoldDB" id="A0A494WBH8"/>
<evidence type="ECO:0000313" key="2">
    <source>
        <dbReference type="Proteomes" id="UP000279959"/>
    </source>
</evidence>